<dbReference type="Proteomes" id="UP000545507">
    <property type="component" value="Unassembled WGS sequence"/>
</dbReference>
<proteinExistence type="predicted"/>
<keyword evidence="1" id="KW-0732">Signal</keyword>
<keyword evidence="3" id="KW-1185">Reference proteome</keyword>
<feature type="signal peptide" evidence="1">
    <location>
        <begin position="1"/>
        <end position="25"/>
    </location>
</feature>
<evidence type="ECO:0000256" key="1">
    <source>
        <dbReference type="SAM" id="SignalP"/>
    </source>
</evidence>
<gene>
    <name evidence="2" type="ORF">F3K02_03340</name>
</gene>
<accession>A0A7Y8GUC3</accession>
<organism evidence="2 3">
    <name type="scientific">Hydrogenophaga aromaticivorans</name>
    <dbReference type="NCBI Taxonomy" id="2610898"/>
    <lineage>
        <taxon>Bacteria</taxon>
        <taxon>Pseudomonadati</taxon>
        <taxon>Pseudomonadota</taxon>
        <taxon>Betaproteobacteria</taxon>
        <taxon>Burkholderiales</taxon>
        <taxon>Comamonadaceae</taxon>
        <taxon>Hydrogenophaga</taxon>
    </lineage>
</organism>
<evidence type="ECO:0000313" key="3">
    <source>
        <dbReference type="Proteomes" id="UP000545507"/>
    </source>
</evidence>
<comment type="caution">
    <text evidence="2">The sequence shown here is derived from an EMBL/GenBank/DDBJ whole genome shotgun (WGS) entry which is preliminary data.</text>
</comment>
<reference evidence="2 3" key="1">
    <citation type="submission" date="2019-09" db="EMBL/GenBank/DDBJ databases">
        <title>Hydrogenophaga aromatica sp. nov., isolated from a para-xylene-degrading enrichment culture.</title>
        <authorList>
            <person name="Tancsics A."/>
            <person name="Banerjee S."/>
        </authorList>
    </citation>
    <scope>NUCLEOTIDE SEQUENCE [LARGE SCALE GENOMIC DNA]</scope>
    <source>
        <strain evidence="2 3">D2P1</strain>
    </source>
</reference>
<protein>
    <recommendedName>
        <fullName evidence="4">P pilus assembly protein, chaperone PapD</fullName>
    </recommendedName>
</protein>
<dbReference type="EMBL" id="VYGV01000004">
    <property type="protein sequence ID" value="NWF44289.1"/>
    <property type="molecule type" value="Genomic_DNA"/>
</dbReference>
<sequence length="268" mass="28910">MNLLPASRLMALLLPAAMLPVAAQAQGFAAYISPPRFEVQAEAGKPLRQVLEIQHVGQQKGNYRVYTADWTFNPDNSVSFSTELAPDSCRPWVAIERRELSIEPGARYRYRFEINPPAGTPPRECRFALMVEGLDPAKVQGNISFPVGGRIGVIVYAAIGGAAPQLSISTQQVVQVNGKPTATIDVRNTGNAHGRLEGFVNGTDAAGTQFEMSPADLPILPGETRRVALSPVPEDGKAAPEIRFPLSVKGRLEWGANRLPLDTSFVAP</sequence>
<evidence type="ECO:0000313" key="2">
    <source>
        <dbReference type="EMBL" id="NWF44289.1"/>
    </source>
</evidence>
<feature type="chain" id="PRO_5031418941" description="P pilus assembly protein, chaperone PapD" evidence="1">
    <location>
        <begin position="26"/>
        <end position="268"/>
    </location>
</feature>
<name>A0A7Y8GUC3_9BURK</name>
<dbReference type="AlphaFoldDB" id="A0A7Y8GUC3"/>
<dbReference type="RefSeq" id="WP_177133322.1">
    <property type="nucleotide sequence ID" value="NZ_VYGV01000004.1"/>
</dbReference>
<evidence type="ECO:0008006" key="4">
    <source>
        <dbReference type="Google" id="ProtNLM"/>
    </source>
</evidence>